<dbReference type="Pfam" id="PF13843">
    <property type="entry name" value="DDE_Tnp_1_7"/>
    <property type="match status" value="1"/>
</dbReference>
<evidence type="ECO:0000259" key="1">
    <source>
        <dbReference type="Pfam" id="PF13843"/>
    </source>
</evidence>
<dbReference type="OrthoDB" id="123207at2759"/>
<evidence type="ECO:0000313" key="3">
    <source>
        <dbReference type="RefSeq" id="XP_022834880.1"/>
    </source>
</evidence>
<proteinExistence type="predicted"/>
<dbReference type="Proteomes" id="UP000301870">
    <property type="component" value="Unplaced"/>
</dbReference>
<protein>
    <submittedName>
        <fullName evidence="3">Uncharacterized protein LOC111362437</fullName>
    </submittedName>
</protein>
<dbReference type="AlphaFoldDB" id="A0A9J7EU96"/>
<dbReference type="PANTHER" id="PTHR47272">
    <property type="entry name" value="DDE_TNP_1_7 DOMAIN-CONTAINING PROTEIN"/>
    <property type="match status" value="1"/>
</dbReference>
<dbReference type="RefSeq" id="XP_022834880.1">
    <property type="nucleotide sequence ID" value="XM_022979112.1"/>
</dbReference>
<evidence type="ECO:0000313" key="2">
    <source>
        <dbReference type="Proteomes" id="UP000301870"/>
    </source>
</evidence>
<dbReference type="KEGG" id="sliu:111362437"/>
<dbReference type="GeneID" id="111362437"/>
<feature type="domain" description="PiggyBac transposable element-derived protein" evidence="1">
    <location>
        <begin position="551"/>
        <end position="917"/>
    </location>
</feature>
<name>A0A9J7EU96_SPOLT</name>
<sequence length="1028" mass="118997">MFLNTLDLGRWTVQNWKKEFPIRPPSMLRRSTQSSETASEPKESLIQFLESLPVMESHYCRATSQKLYLLPEWSSKESLYQFYVNDWCKERNMKALSISLFSNLFEDKNLALFKPKKDQCEKCASYKVGTVTEKEYKEHIERSKQAREEKDADKKGENYVFTVDLQAVLMAPKSNVSTLYYKTKLQVHNLCFFNIKNKDGYCFIWNEVEGGLNAEEFASIWVDFLENKIIRPEINADDGNKTIIIYSDGCTYQNRNCILSNALLNIVMRHKNITIEQKFLEVGHTQMEADSMHSTIERHLKNKVINVPAEYISIVKHARKCPAPYCVTYLDHTYFKKFDKIQFYKSIRPGRSKGDLKVTDIRALRYESNGSIFYKTCLKDEWQSLPQRRSLQCNPCEITELSQLHRSRRNVENVNISDSDDCEYREIYAVASVHEEPRIRQNTTDSISYSPSILQHDPDIIPPSPSVYIPPSPSIDSICSPASLALAASSAPAAAAAATVRLRRYKKTPVIVKKTVLKPTKLSPKWTKTKFQGSAVIEDNMFCDSTDIEKSPLDYFKLFFTDDILELIVYHSNLYSVQKKGTSINITKEDIKDFIAINILMGVVDMPAYTDYWSNEFKYSKIADVMTLKKFQCIRRYIHFNDNLKDDGDRYYKIRPLIEKVRRNCASNIPEGKRFSIDEMMVPYKGTRAGSRKQYIKNKPKKWGFKFFVRASPSGLVHDFIIYGGEDTFRLHTFAEKEKSMGLGAKVVIALAKSIKQKPCSVLYFDNFFTSIELMHHLRNEYGIFSLGTVRTNRLRGAEKKLPSDKEMKKKGRGAFAQVVSNEHNIAVVKWFDNKCVVAASTYVDAHPVHNIMRYKKEEKKKGLVTCPNLIKHYNANMGGVDLADMLVALYRTDLKGHRWYLVLFSQILDICVNNAWLLYRHENSGKQKLLQLKKFRVTLFRQLRFFERSSNIQPDAISKTERKIKKPVAERPDDATRYDLTGHLPAFMTKGRCRLCTKHQTKFFCPKCNARLCIVEGRNCFIDFHIK</sequence>
<dbReference type="InterPro" id="IPR029526">
    <property type="entry name" value="PGBD"/>
</dbReference>
<organism evidence="2 3">
    <name type="scientific">Spodoptera litura</name>
    <name type="common">Asian cotton leafworm</name>
    <dbReference type="NCBI Taxonomy" id="69820"/>
    <lineage>
        <taxon>Eukaryota</taxon>
        <taxon>Metazoa</taxon>
        <taxon>Ecdysozoa</taxon>
        <taxon>Arthropoda</taxon>
        <taxon>Hexapoda</taxon>
        <taxon>Insecta</taxon>
        <taxon>Pterygota</taxon>
        <taxon>Neoptera</taxon>
        <taxon>Endopterygota</taxon>
        <taxon>Lepidoptera</taxon>
        <taxon>Glossata</taxon>
        <taxon>Ditrysia</taxon>
        <taxon>Noctuoidea</taxon>
        <taxon>Noctuidae</taxon>
        <taxon>Amphipyrinae</taxon>
        <taxon>Spodoptera</taxon>
    </lineage>
</organism>
<keyword evidence="2" id="KW-1185">Reference proteome</keyword>
<dbReference type="PANTHER" id="PTHR47272:SF1">
    <property type="entry name" value="PIGGYBAC TRANSPOSABLE ELEMENT-DERIVED PROTEIN 3-LIKE"/>
    <property type="match status" value="1"/>
</dbReference>
<reference evidence="3" key="1">
    <citation type="submission" date="2025-08" db="UniProtKB">
        <authorList>
            <consortium name="RefSeq"/>
        </authorList>
    </citation>
    <scope>IDENTIFICATION</scope>
    <source>
        <strain evidence="3">Ishihara</strain>
        <tissue evidence="3">Whole body</tissue>
    </source>
</reference>
<gene>
    <name evidence="3" type="primary">LOC111362437</name>
</gene>
<accession>A0A9J7EU96</accession>